<dbReference type="EMBL" id="CP102382">
    <property type="protein sequence ID" value="UUV22659.1"/>
    <property type="molecule type" value="Genomic_DNA"/>
</dbReference>
<reference evidence="1 2" key="1">
    <citation type="submission" date="2022-08" db="EMBL/GenBank/DDBJ databases">
        <title>Myroides zhujiangensis sp. nov., a novel bacterium isolated from sediment in the Pearl River Estuary.</title>
        <authorList>
            <person name="Cui L."/>
        </authorList>
    </citation>
    <scope>NUCLEOTIDE SEQUENCE [LARGE SCALE GENOMIC DNA]</scope>
    <source>
        <strain evidence="1 2">SCSIO 72103</strain>
    </source>
</reference>
<protein>
    <recommendedName>
        <fullName evidence="3">Lipoprotein</fullName>
    </recommendedName>
</protein>
<evidence type="ECO:0008006" key="3">
    <source>
        <dbReference type="Google" id="ProtNLM"/>
    </source>
</evidence>
<dbReference type="Proteomes" id="UP001317001">
    <property type="component" value="Chromosome"/>
</dbReference>
<evidence type="ECO:0000313" key="1">
    <source>
        <dbReference type="EMBL" id="UUV22659.1"/>
    </source>
</evidence>
<name>A0ABY5NVT2_9FLAO</name>
<keyword evidence="2" id="KW-1185">Reference proteome</keyword>
<gene>
    <name evidence="1" type="ORF">NPX36_06350</name>
</gene>
<sequence>MNKYVLSILSLLFISCNTFKSIRYEDRGGKICYKIFYNKKVKIKSLDGVEYNIYQFHFNKEYLYLTNDSGVPGENYHSIMKKINSDSVYLNDFFYNNRLPTIIEGKDKNGYYYNYTDTIINIGYSNVKSEQSKKYFDYIIKNIKKCNK</sequence>
<dbReference type="RefSeq" id="WP_257500573.1">
    <property type="nucleotide sequence ID" value="NZ_CP102382.1"/>
</dbReference>
<organism evidence="1 2">
    <name type="scientific">Paenimyroides aestuarii</name>
    <dbReference type="NCBI Taxonomy" id="2968490"/>
    <lineage>
        <taxon>Bacteria</taxon>
        <taxon>Pseudomonadati</taxon>
        <taxon>Bacteroidota</taxon>
        <taxon>Flavobacteriia</taxon>
        <taxon>Flavobacteriales</taxon>
        <taxon>Flavobacteriaceae</taxon>
        <taxon>Paenimyroides</taxon>
    </lineage>
</organism>
<accession>A0ABY5NVT2</accession>
<proteinExistence type="predicted"/>
<evidence type="ECO:0000313" key="2">
    <source>
        <dbReference type="Proteomes" id="UP001317001"/>
    </source>
</evidence>
<dbReference type="PROSITE" id="PS51257">
    <property type="entry name" value="PROKAR_LIPOPROTEIN"/>
    <property type="match status" value="1"/>
</dbReference>